<evidence type="ECO:0000256" key="1">
    <source>
        <dbReference type="SAM" id="Coils"/>
    </source>
</evidence>
<keyword evidence="1" id="KW-0175">Coiled coil</keyword>
<dbReference type="SUPFAM" id="SSF117281">
    <property type="entry name" value="Kelch motif"/>
    <property type="match status" value="1"/>
</dbReference>
<dbReference type="PANTHER" id="PTHR46034">
    <property type="match status" value="1"/>
</dbReference>
<comment type="caution">
    <text evidence="3">The sequence shown here is derived from an EMBL/GenBank/DDBJ whole genome shotgun (WGS) entry which is preliminary data.</text>
</comment>
<dbReference type="AlphaFoldDB" id="A0AAV8EU99"/>
<dbReference type="GO" id="GO:0034976">
    <property type="term" value="P:response to endoplasmic reticulum stress"/>
    <property type="evidence" value="ECO:0007669"/>
    <property type="project" value="InterPro"/>
</dbReference>
<dbReference type="InterPro" id="IPR044832">
    <property type="entry name" value="NRP-like"/>
</dbReference>
<organism evidence="3 4">
    <name type="scientific">Rhynchospora pubera</name>
    <dbReference type="NCBI Taxonomy" id="906938"/>
    <lineage>
        <taxon>Eukaryota</taxon>
        <taxon>Viridiplantae</taxon>
        <taxon>Streptophyta</taxon>
        <taxon>Embryophyta</taxon>
        <taxon>Tracheophyta</taxon>
        <taxon>Spermatophyta</taxon>
        <taxon>Magnoliopsida</taxon>
        <taxon>Liliopsida</taxon>
        <taxon>Poales</taxon>
        <taxon>Cyperaceae</taxon>
        <taxon>Cyperoideae</taxon>
        <taxon>Rhynchosporeae</taxon>
        <taxon>Rhynchospora</taxon>
    </lineage>
</organism>
<dbReference type="Pfam" id="PF01344">
    <property type="entry name" value="Kelch_1"/>
    <property type="match status" value="5"/>
</dbReference>
<keyword evidence="4" id="KW-1185">Reference proteome</keyword>
<dbReference type="Gene3D" id="2.120.10.80">
    <property type="entry name" value="Kelch-type beta propeller"/>
    <property type="match status" value="1"/>
</dbReference>
<sequence>MAVERKTVTVPVLADITGPVPTTPGNTLQYQKARNLSKSDLGGVIFGCNNNNMMECLNENLFGMPKWHYIYIRHIEAGLPLFLFNYSDRQLHGIFEAAGPGLMNIDRYAWSDDSTVRTPFPAQVRICTKTQCLPLSEAQFKKAIEDNYFTDVRFYFELDHAQTQLLFSLFKPINPTYASYRKPLSADLPPTTLRNTEHKILSKQTLDYLNLYNPASAASTPVPDNWIECSKATTSYREVKDNLEVHGTWANMVELDDIHHSINASGGISSRRGFSADYDNYEQGIQLKQFGVSSHSGFDEQIVLNKLRALTMYKEKLVGCVSGNIWNRPPPEAENEVEVPGEPFHNGHLQLPQPNRNDEVMQILNELIRQKTELQKKQDDNVREIERLKEIAKQSERKLLQLEGWLDEVEYAVQSEKIIHLIGGFDSLDWLSSFDAFSPSRDTLMPLKRMSSARAYTSVAALGEVIFIIGGSDGNMWFDTVECYNRSTAEWIQCPPLSCSKGSLAGITLGEKIFAIGGGDGENCSSCVEMLDPSLGKWVFGHSMNVKRFATAARELNGAIYTVGGYDGELYLESAERYDPREGYWARLPSMLERRGCLSLAVVDQQLYAVGGFDGGKMVSSVEIFDPRFPSWFPGLPIRKPRGYAASAMINDTIYMMGGLSNRGEITETVECFNQRTGWYTSGFKSLGKRCFFSAVAM</sequence>
<dbReference type="PROSITE" id="PS51222">
    <property type="entry name" value="DCD"/>
    <property type="match status" value="1"/>
</dbReference>
<name>A0AAV8EU99_9POAL</name>
<evidence type="ECO:0000259" key="2">
    <source>
        <dbReference type="PROSITE" id="PS51222"/>
    </source>
</evidence>
<dbReference type="Pfam" id="PF10539">
    <property type="entry name" value="Dev_Cell_Death"/>
    <property type="match status" value="1"/>
</dbReference>
<dbReference type="EMBL" id="JAMFTS010000003">
    <property type="protein sequence ID" value="KAJ4782386.1"/>
    <property type="molecule type" value="Genomic_DNA"/>
</dbReference>
<dbReference type="Proteomes" id="UP001140206">
    <property type="component" value="Chromosome 3"/>
</dbReference>
<feature type="coiled-coil region" evidence="1">
    <location>
        <begin position="357"/>
        <end position="394"/>
    </location>
</feature>
<feature type="domain" description="DCD" evidence="2">
    <location>
        <begin position="39"/>
        <end position="172"/>
    </location>
</feature>
<evidence type="ECO:0000313" key="4">
    <source>
        <dbReference type="Proteomes" id="UP001140206"/>
    </source>
</evidence>
<accession>A0AAV8EU99</accession>
<reference evidence="3" key="1">
    <citation type="submission" date="2022-08" db="EMBL/GenBank/DDBJ databases">
        <authorList>
            <person name="Marques A."/>
        </authorList>
    </citation>
    <scope>NUCLEOTIDE SEQUENCE</scope>
    <source>
        <strain evidence="3">RhyPub2mFocal</strain>
        <tissue evidence="3">Leaves</tissue>
    </source>
</reference>
<evidence type="ECO:0000313" key="3">
    <source>
        <dbReference type="EMBL" id="KAJ4782386.1"/>
    </source>
</evidence>
<gene>
    <name evidence="3" type="ORF">LUZ62_066643</name>
</gene>
<dbReference type="SMART" id="SM00767">
    <property type="entry name" value="DCD"/>
    <property type="match status" value="1"/>
</dbReference>
<dbReference type="InterPro" id="IPR015915">
    <property type="entry name" value="Kelch-typ_b-propeller"/>
</dbReference>
<dbReference type="InterPro" id="IPR006652">
    <property type="entry name" value="Kelch_1"/>
</dbReference>
<dbReference type="InterPro" id="IPR013989">
    <property type="entry name" value="Dev_and_cell_death_domain"/>
</dbReference>
<dbReference type="PANTHER" id="PTHR46034:SF7">
    <property type="entry name" value="INFLUENZA VIRUS NS1A-BINDING PROTEIN"/>
    <property type="match status" value="1"/>
</dbReference>
<proteinExistence type="predicted"/>
<dbReference type="SMART" id="SM00612">
    <property type="entry name" value="Kelch"/>
    <property type="match status" value="6"/>
</dbReference>
<protein>
    <submittedName>
        <fullName evidence="3">DCD (Development and Cell Death) domain protein</fullName>
    </submittedName>
</protein>